<name>A0A0A9EYL0_ARUDO</name>
<reference evidence="2" key="2">
    <citation type="journal article" date="2015" name="Data Brief">
        <title>Shoot transcriptome of the giant reed, Arundo donax.</title>
        <authorList>
            <person name="Barrero R.A."/>
            <person name="Guerrero F.D."/>
            <person name="Moolhuijzen P."/>
            <person name="Goolsby J.A."/>
            <person name="Tidwell J."/>
            <person name="Bellgard S.E."/>
            <person name="Bellgard M.I."/>
        </authorList>
    </citation>
    <scope>NUCLEOTIDE SEQUENCE</scope>
    <source>
        <tissue evidence="2">Shoot tissue taken approximately 20 cm above the soil surface</tissue>
    </source>
</reference>
<reference evidence="2" key="1">
    <citation type="submission" date="2014-09" db="EMBL/GenBank/DDBJ databases">
        <authorList>
            <person name="Magalhaes I.L.F."/>
            <person name="Oliveira U."/>
            <person name="Santos F.R."/>
            <person name="Vidigal T.H.D.A."/>
            <person name="Brescovit A.D."/>
            <person name="Santos A.J."/>
        </authorList>
    </citation>
    <scope>NUCLEOTIDE SEQUENCE</scope>
    <source>
        <tissue evidence="2">Shoot tissue taken approximately 20 cm above the soil surface</tissue>
    </source>
</reference>
<evidence type="ECO:0000256" key="1">
    <source>
        <dbReference type="SAM" id="MobiDB-lite"/>
    </source>
</evidence>
<dbReference type="EMBL" id="GBRH01192016">
    <property type="protein sequence ID" value="JAE05880.1"/>
    <property type="molecule type" value="Transcribed_RNA"/>
</dbReference>
<organism evidence="2">
    <name type="scientific">Arundo donax</name>
    <name type="common">Giant reed</name>
    <name type="synonym">Donax arundinaceus</name>
    <dbReference type="NCBI Taxonomy" id="35708"/>
    <lineage>
        <taxon>Eukaryota</taxon>
        <taxon>Viridiplantae</taxon>
        <taxon>Streptophyta</taxon>
        <taxon>Embryophyta</taxon>
        <taxon>Tracheophyta</taxon>
        <taxon>Spermatophyta</taxon>
        <taxon>Magnoliopsida</taxon>
        <taxon>Liliopsida</taxon>
        <taxon>Poales</taxon>
        <taxon>Poaceae</taxon>
        <taxon>PACMAD clade</taxon>
        <taxon>Arundinoideae</taxon>
        <taxon>Arundineae</taxon>
        <taxon>Arundo</taxon>
    </lineage>
</organism>
<accession>A0A0A9EYL0</accession>
<protein>
    <submittedName>
        <fullName evidence="2">Uncharacterized protein</fullName>
    </submittedName>
</protein>
<evidence type="ECO:0000313" key="2">
    <source>
        <dbReference type="EMBL" id="JAE05880.1"/>
    </source>
</evidence>
<sequence length="49" mass="5287">MDGAKDIVASLELCKSWLALLFLGRYEPEGGREGTRGEGLDTHLHSPCG</sequence>
<feature type="region of interest" description="Disordered" evidence="1">
    <location>
        <begin position="28"/>
        <end position="49"/>
    </location>
</feature>
<dbReference type="AlphaFoldDB" id="A0A0A9EYL0"/>
<proteinExistence type="predicted"/>